<evidence type="ECO:0000313" key="1">
    <source>
        <dbReference type="EMBL" id="AEI39359.1"/>
    </source>
</evidence>
<dbReference type="HOGENOM" id="CLU_1446323_0_0_9"/>
<protein>
    <submittedName>
        <fullName evidence="1">Uncharacterized protein</fullName>
    </submittedName>
</protein>
<name>F8FRA9_PAEMK</name>
<reference evidence="1 2" key="2">
    <citation type="journal article" date="2013" name="Genome Announc.">
        <title>Genome Sequence of Growth-Improving Paenibacillus mucilaginosus Strain KNP414.</title>
        <authorList>
            <person name="Lu J.J."/>
            <person name="Wang J.F."/>
            <person name="Hu X.F."/>
        </authorList>
    </citation>
    <scope>NUCLEOTIDE SEQUENCE [LARGE SCALE GENOMIC DNA]</scope>
    <source>
        <strain evidence="1 2">KNP414</strain>
    </source>
</reference>
<dbReference type="AlphaFoldDB" id="F8FRA9"/>
<proteinExistence type="predicted"/>
<accession>F8FRA9</accession>
<dbReference type="PATRIC" id="fig|1036673.3.peg.678"/>
<dbReference type="KEGG" id="pms:KNP414_00769"/>
<dbReference type="EMBL" id="CP002869">
    <property type="protein sequence ID" value="AEI39359.1"/>
    <property type="molecule type" value="Genomic_DNA"/>
</dbReference>
<dbReference type="Proteomes" id="UP000006620">
    <property type="component" value="Chromosome"/>
</dbReference>
<evidence type="ECO:0000313" key="2">
    <source>
        <dbReference type="Proteomes" id="UP000006620"/>
    </source>
</evidence>
<gene>
    <name evidence="1" type="ordered locus">KNP414_00769</name>
</gene>
<organism evidence="1 2">
    <name type="scientific">Paenibacillus mucilaginosus (strain KNP414)</name>
    <dbReference type="NCBI Taxonomy" id="1036673"/>
    <lineage>
        <taxon>Bacteria</taxon>
        <taxon>Bacillati</taxon>
        <taxon>Bacillota</taxon>
        <taxon>Bacilli</taxon>
        <taxon>Bacillales</taxon>
        <taxon>Paenibacillaceae</taxon>
        <taxon>Paenibacillus</taxon>
    </lineage>
</organism>
<sequence length="192" mass="21413">MSKLNMYFALSVLVFLSLLGLSYRFESIYFLYAASAMPLVITMLLPERKAYQYIKPSKRFRFRLESLGEEPVLSVSFEPEDLRWTRGRLYLPLKSLRKLNPTAAGREQAAREGNGEPAASLPVLAYDLAPHPSKKGWVGIDLGQLAERTRSLSFTTHEVSRLVIRVSDLDAAAAAKEGVRPQPASAGERLQA</sequence>
<reference evidence="2" key="1">
    <citation type="submission" date="2011-06" db="EMBL/GenBank/DDBJ databases">
        <title>Complete genome sequence of Paenibacillus mucilaginosus KNP414.</title>
        <authorList>
            <person name="Wang J."/>
            <person name="Hu S."/>
            <person name="Hu X."/>
            <person name="Zhang B."/>
            <person name="Dong D."/>
            <person name="Zhang S."/>
            <person name="Zhao K."/>
            <person name="Wu D."/>
        </authorList>
    </citation>
    <scope>NUCLEOTIDE SEQUENCE [LARGE SCALE GENOMIC DNA]</scope>
    <source>
        <strain evidence="2">KNP414</strain>
    </source>
</reference>
<dbReference type="RefSeq" id="WP_013914523.1">
    <property type="nucleotide sequence ID" value="NC_015690.1"/>
</dbReference>